<dbReference type="STRING" id="1172194.WQQ_09620"/>
<dbReference type="AlphaFoldDB" id="I8TAQ1"/>
<organism evidence="8 9">
    <name type="scientific">Hydrocarboniphaga effusa AP103</name>
    <dbReference type="NCBI Taxonomy" id="1172194"/>
    <lineage>
        <taxon>Bacteria</taxon>
        <taxon>Pseudomonadati</taxon>
        <taxon>Pseudomonadota</taxon>
        <taxon>Gammaproteobacteria</taxon>
        <taxon>Nevskiales</taxon>
        <taxon>Nevskiaceae</taxon>
        <taxon>Hydrocarboniphaga</taxon>
    </lineage>
</organism>
<dbReference type="Gene3D" id="1.10.540.10">
    <property type="entry name" value="Acyl-CoA dehydrogenase/oxidase, N-terminal domain"/>
    <property type="match status" value="1"/>
</dbReference>
<dbReference type="PATRIC" id="fig|1172194.4.peg.922"/>
<name>I8TAQ1_9GAMM</name>
<dbReference type="GO" id="GO:0003995">
    <property type="term" value="F:acyl-CoA dehydrogenase activity"/>
    <property type="evidence" value="ECO:0007669"/>
    <property type="project" value="TreeGrafter"/>
</dbReference>
<dbReference type="InterPro" id="IPR037069">
    <property type="entry name" value="AcylCoA_DH/ox_N_sf"/>
</dbReference>
<dbReference type="SUPFAM" id="SSF47203">
    <property type="entry name" value="Acyl-CoA dehydrogenase C-terminal domain-like"/>
    <property type="match status" value="1"/>
</dbReference>
<comment type="caution">
    <text evidence="8">The sequence shown here is derived from an EMBL/GenBank/DDBJ whole genome shotgun (WGS) entry which is preliminary data.</text>
</comment>
<evidence type="ECO:0000313" key="9">
    <source>
        <dbReference type="Proteomes" id="UP000003704"/>
    </source>
</evidence>
<evidence type="ECO:0000256" key="1">
    <source>
        <dbReference type="ARBA" id="ARBA00001974"/>
    </source>
</evidence>
<keyword evidence="9" id="KW-1185">Reference proteome</keyword>
<dbReference type="InterPro" id="IPR013786">
    <property type="entry name" value="AcylCoA_DH/ox_N"/>
</dbReference>
<evidence type="ECO:0000259" key="7">
    <source>
        <dbReference type="Pfam" id="PF02771"/>
    </source>
</evidence>
<comment type="cofactor">
    <cofactor evidence="1">
        <name>FAD</name>
        <dbReference type="ChEBI" id="CHEBI:57692"/>
    </cofactor>
</comment>
<dbReference type="PANTHER" id="PTHR43884">
    <property type="entry name" value="ACYL-COA DEHYDROGENASE"/>
    <property type="match status" value="1"/>
</dbReference>
<evidence type="ECO:0000256" key="2">
    <source>
        <dbReference type="ARBA" id="ARBA00009347"/>
    </source>
</evidence>
<dbReference type="Gene3D" id="1.20.140.10">
    <property type="entry name" value="Butyryl-CoA Dehydrogenase, subunit A, domain 3"/>
    <property type="match status" value="1"/>
</dbReference>
<dbReference type="InterPro" id="IPR009100">
    <property type="entry name" value="AcylCoA_DH/oxidase_NM_dom_sf"/>
</dbReference>
<keyword evidence="3" id="KW-0285">Flavoprotein</keyword>
<dbReference type="EMBL" id="AKGD01000001">
    <property type="protein sequence ID" value="EIT70825.1"/>
    <property type="molecule type" value="Genomic_DNA"/>
</dbReference>
<dbReference type="InterPro" id="IPR009075">
    <property type="entry name" value="AcylCo_DH/oxidase_C"/>
</dbReference>
<evidence type="ECO:0000256" key="3">
    <source>
        <dbReference type="ARBA" id="ARBA00022630"/>
    </source>
</evidence>
<sequence>MHLAFSAEIDAIREEFRTVLASSDARSGLHQIERGHERDLELWNRLAQTGWLAAGVGENFGGSELGDLALCVLAEECGRALAAIPFSASSCGFASALSLCDAPEAQATWLPKIAEGSATGLLLLTQDWQQAPRLSSGTAELSGSTRPLLDAASANVAITLVGEGNEAHLLLVELPVATRIGNPETTLDLLHPAGTFTLANAPATSLASGAQAQALWQRMLDRFAIFTAFEQLGGAQAALEMARDYSRTRYAFGRAIGSFQALKHSMADMLASLEVARSNGYFAAAALASDESRVAEAAAVARISASDAFRLCAKQCLQIHGGIGVTWESDAHLYYRRAQSLANSPGSQVFWKERLVSLLVRQHACAA</sequence>
<dbReference type="Pfam" id="PF02771">
    <property type="entry name" value="Acyl-CoA_dh_N"/>
    <property type="match status" value="1"/>
</dbReference>
<evidence type="ECO:0000256" key="4">
    <source>
        <dbReference type="ARBA" id="ARBA00022827"/>
    </source>
</evidence>
<evidence type="ECO:0000313" key="8">
    <source>
        <dbReference type="EMBL" id="EIT70825.1"/>
    </source>
</evidence>
<accession>I8TAQ1</accession>
<feature type="domain" description="Acyl-CoA dehydrogenase/oxidase N-terminal" evidence="7">
    <location>
        <begin position="7"/>
        <end position="116"/>
    </location>
</feature>
<comment type="similarity">
    <text evidence="2">Belongs to the acyl-CoA dehydrogenase family.</text>
</comment>
<dbReference type="Proteomes" id="UP000003704">
    <property type="component" value="Unassembled WGS sequence"/>
</dbReference>
<keyword evidence="5" id="KW-0560">Oxidoreductase</keyword>
<dbReference type="PANTHER" id="PTHR43884:SF20">
    <property type="entry name" value="ACYL-COA DEHYDROGENASE FADE28"/>
    <property type="match status" value="1"/>
</dbReference>
<dbReference type="SUPFAM" id="SSF56645">
    <property type="entry name" value="Acyl-CoA dehydrogenase NM domain-like"/>
    <property type="match status" value="1"/>
</dbReference>
<dbReference type="GO" id="GO:0050660">
    <property type="term" value="F:flavin adenine dinucleotide binding"/>
    <property type="evidence" value="ECO:0007669"/>
    <property type="project" value="InterPro"/>
</dbReference>
<evidence type="ECO:0000259" key="6">
    <source>
        <dbReference type="Pfam" id="PF00441"/>
    </source>
</evidence>
<keyword evidence="4" id="KW-0274">FAD</keyword>
<proteinExistence type="inferred from homology"/>
<dbReference type="RefSeq" id="WP_007183918.1">
    <property type="nucleotide sequence ID" value="NZ_AKGD01000001.1"/>
</dbReference>
<dbReference type="Pfam" id="PF00441">
    <property type="entry name" value="Acyl-CoA_dh_1"/>
    <property type="match status" value="1"/>
</dbReference>
<protein>
    <recommendedName>
        <fullName evidence="10">Acyl-CoA dehydrogenase</fullName>
    </recommendedName>
</protein>
<gene>
    <name evidence="8" type="ORF">WQQ_09620</name>
</gene>
<evidence type="ECO:0000256" key="5">
    <source>
        <dbReference type="ARBA" id="ARBA00023002"/>
    </source>
</evidence>
<dbReference type="InterPro" id="IPR036250">
    <property type="entry name" value="AcylCo_DH-like_C"/>
</dbReference>
<reference evidence="8 9" key="1">
    <citation type="journal article" date="2012" name="J. Bacteriol.">
        <title>Genome Sequence of n-Alkane-Degrading Hydrocarboniphaga effusa Strain AP103T (ATCC BAA-332T).</title>
        <authorList>
            <person name="Chang H.K."/>
            <person name="Zylstra G.J."/>
            <person name="Chae J.C."/>
        </authorList>
    </citation>
    <scope>NUCLEOTIDE SEQUENCE [LARGE SCALE GENOMIC DNA]</scope>
    <source>
        <strain evidence="8 9">AP103</strain>
    </source>
</reference>
<evidence type="ECO:0008006" key="10">
    <source>
        <dbReference type="Google" id="ProtNLM"/>
    </source>
</evidence>
<feature type="domain" description="Acyl-CoA dehydrogenase/oxidase C-terminal" evidence="6">
    <location>
        <begin position="218"/>
        <end position="342"/>
    </location>
</feature>